<evidence type="ECO:0000256" key="1">
    <source>
        <dbReference type="SAM" id="MobiDB-lite"/>
    </source>
</evidence>
<dbReference type="Proteomes" id="UP000654471">
    <property type="component" value="Unassembled WGS sequence"/>
</dbReference>
<sequence length="149" mass="16721">MCEHLGRQRGHPIHLIPMVMQASDPCGLWIATNDADYIIYEANTSKLHQEHIIAHELAHMICCHRGTGELDKATMNQLFPDLNPELLRDIFGRTTYSDIQEEEAEIMASLILERANRRSPGTTWTVPPEAAETVARIESSLKNSPTSTS</sequence>
<organism evidence="2 3">
    <name type="scientific">Streptomyces albospinus</name>
    <dbReference type="NCBI Taxonomy" id="285515"/>
    <lineage>
        <taxon>Bacteria</taxon>
        <taxon>Bacillati</taxon>
        <taxon>Actinomycetota</taxon>
        <taxon>Actinomycetes</taxon>
        <taxon>Kitasatosporales</taxon>
        <taxon>Streptomycetaceae</taxon>
        <taxon>Streptomyces</taxon>
    </lineage>
</organism>
<feature type="region of interest" description="Disordered" evidence="1">
    <location>
        <begin position="119"/>
        <end position="149"/>
    </location>
</feature>
<feature type="compositionally biased region" description="Polar residues" evidence="1">
    <location>
        <begin position="140"/>
        <end position="149"/>
    </location>
</feature>
<dbReference type="Gene3D" id="1.10.10.2910">
    <property type="match status" value="1"/>
</dbReference>
<name>A0ABQ2VNE9_9ACTN</name>
<accession>A0ABQ2VNE9</accession>
<evidence type="ECO:0000313" key="2">
    <source>
        <dbReference type="EMBL" id="GGV01384.1"/>
    </source>
</evidence>
<gene>
    <name evidence="2" type="ORF">GCM10010211_80830</name>
</gene>
<dbReference type="EMBL" id="BMRP01000071">
    <property type="protein sequence ID" value="GGV01384.1"/>
    <property type="molecule type" value="Genomic_DNA"/>
</dbReference>
<reference evidence="3" key="1">
    <citation type="journal article" date="2019" name="Int. J. Syst. Evol. Microbiol.">
        <title>The Global Catalogue of Microorganisms (GCM) 10K type strain sequencing project: providing services to taxonomists for standard genome sequencing and annotation.</title>
        <authorList>
            <consortium name="The Broad Institute Genomics Platform"/>
            <consortium name="The Broad Institute Genome Sequencing Center for Infectious Disease"/>
            <person name="Wu L."/>
            <person name="Ma J."/>
        </authorList>
    </citation>
    <scope>NUCLEOTIDE SEQUENCE [LARGE SCALE GENOMIC DNA]</scope>
    <source>
        <strain evidence="3">JCM 3399</strain>
    </source>
</reference>
<proteinExistence type="predicted"/>
<keyword evidence="3" id="KW-1185">Reference proteome</keyword>
<comment type="caution">
    <text evidence="2">The sequence shown here is derived from an EMBL/GenBank/DDBJ whole genome shotgun (WGS) entry which is preliminary data.</text>
</comment>
<protein>
    <recommendedName>
        <fullName evidence="4">IrrE N-terminal-like domain-containing protein</fullName>
    </recommendedName>
</protein>
<evidence type="ECO:0008006" key="4">
    <source>
        <dbReference type="Google" id="ProtNLM"/>
    </source>
</evidence>
<evidence type="ECO:0000313" key="3">
    <source>
        <dbReference type="Proteomes" id="UP000654471"/>
    </source>
</evidence>